<keyword evidence="3" id="KW-0413">Isomerase</keyword>
<dbReference type="CDD" id="cd00430">
    <property type="entry name" value="PLPDE_III_AR"/>
    <property type="match status" value="1"/>
</dbReference>
<dbReference type="InterPro" id="IPR000821">
    <property type="entry name" value="Ala_racemase"/>
</dbReference>
<comment type="cofactor">
    <cofactor evidence="1">
        <name>pyridoxal 5'-phosphate</name>
        <dbReference type="ChEBI" id="CHEBI:597326"/>
    </cofactor>
</comment>
<protein>
    <submittedName>
        <fullName evidence="5">Unannotated protein</fullName>
    </submittedName>
</protein>
<evidence type="ECO:0000313" key="5">
    <source>
        <dbReference type="EMBL" id="CAB4923538.1"/>
    </source>
</evidence>
<dbReference type="InterPro" id="IPR009006">
    <property type="entry name" value="Ala_racemase/Decarboxylase_C"/>
</dbReference>
<reference evidence="5" key="1">
    <citation type="submission" date="2020-05" db="EMBL/GenBank/DDBJ databases">
        <authorList>
            <person name="Chiriac C."/>
            <person name="Salcher M."/>
            <person name="Ghai R."/>
            <person name="Kavagutti S V."/>
        </authorList>
    </citation>
    <scope>NUCLEOTIDE SEQUENCE</scope>
</reference>
<evidence type="ECO:0000256" key="2">
    <source>
        <dbReference type="ARBA" id="ARBA00022898"/>
    </source>
</evidence>
<dbReference type="InterPro" id="IPR011079">
    <property type="entry name" value="Ala_racemase_C"/>
</dbReference>
<dbReference type="Gene3D" id="3.20.20.10">
    <property type="entry name" value="Alanine racemase"/>
    <property type="match status" value="1"/>
</dbReference>
<dbReference type="InterPro" id="IPR001608">
    <property type="entry name" value="Ala_racemase_N"/>
</dbReference>
<dbReference type="PANTHER" id="PTHR30511">
    <property type="entry name" value="ALANINE RACEMASE"/>
    <property type="match status" value="1"/>
</dbReference>
<name>A0A6J7HUN8_9ZZZZ</name>
<dbReference type="EMBL" id="CAFBMR010000080">
    <property type="protein sequence ID" value="CAB4923538.1"/>
    <property type="molecule type" value="Genomic_DNA"/>
</dbReference>
<dbReference type="Pfam" id="PF00842">
    <property type="entry name" value="Ala_racemase_C"/>
    <property type="match status" value="1"/>
</dbReference>
<dbReference type="HAMAP" id="MF_01201">
    <property type="entry name" value="Ala_racemase"/>
    <property type="match status" value="1"/>
</dbReference>
<dbReference type="GO" id="GO:0008784">
    <property type="term" value="F:alanine racemase activity"/>
    <property type="evidence" value="ECO:0007669"/>
    <property type="project" value="InterPro"/>
</dbReference>
<dbReference type="FunFam" id="2.40.37.10:FF:000015">
    <property type="entry name" value="Alanine racemase"/>
    <property type="match status" value="1"/>
</dbReference>
<dbReference type="Gene3D" id="2.40.37.10">
    <property type="entry name" value="Lyase, Ornithine Decarboxylase, Chain A, domain 1"/>
    <property type="match status" value="1"/>
</dbReference>
<evidence type="ECO:0000259" key="4">
    <source>
        <dbReference type="SMART" id="SM01005"/>
    </source>
</evidence>
<dbReference type="GO" id="GO:0005829">
    <property type="term" value="C:cytosol"/>
    <property type="evidence" value="ECO:0007669"/>
    <property type="project" value="TreeGrafter"/>
</dbReference>
<dbReference type="SMART" id="SM01005">
    <property type="entry name" value="Ala_racemase_C"/>
    <property type="match status" value="1"/>
</dbReference>
<dbReference type="NCBIfam" id="TIGR00492">
    <property type="entry name" value="alr"/>
    <property type="match status" value="1"/>
</dbReference>
<dbReference type="SUPFAM" id="SSF50621">
    <property type="entry name" value="Alanine racemase C-terminal domain-like"/>
    <property type="match status" value="1"/>
</dbReference>
<accession>A0A6J7HUN8</accession>
<dbReference type="PROSITE" id="PS00395">
    <property type="entry name" value="ALANINE_RACEMASE"/>
    <property type="match status" value="1"/>
</dbReference>
<dbReference type="InterPro" id="IPR029066">
    <property type="entry name" value="PLP-binding_barrel"/>
</dbReference>
<dbReference type="FunFam" id="3.20.20.10:FF:000002">
    <property type="entry name" value="Alanine racemase"/>
    <property type="match status" value="1"/>
</dbReference>
<sequence>MTQPHGPAEAVIDLDALQANLANIMSAVAPATVMAVVKADAYGHGAVEIAAAAREVGIEWLGVAFPTEALALRAAGDVGPMLAWLYAPDDPHLQACIAADVDVSVSSIDDLGDVVIAGAGRKPFIHLKIDTGLGRGGCPISDWPALVRATRDAEVAGVLSVRGIWSHFAASDEPHRSENADQIAAFNEALGIAREMGLAPTIMHLANTAGALTRPEARFDLVRIGIGAYGISPGGDIGLTDDLDITPVMSLRTQVAQLKQIPAGHGVSYGLTWRADRPSTLALIPLGYADGIPRSSAGAQVQIAGQRFTVVGRIAMDQFVVDVTDGDVASGDEVVIFGSGDDGEPTAADWAIWADTIAYEIVTRIGPRVRRRYKA</sequence>
<dbReference type="InterPro" id="IPR020622">
    <property type="entry name" value="Ala_racemase_pyridoxalP-BS"/>
</dbReference>
<dbReference type="GO" id="GO:0009252">
    <property type="term" value="P:peptidoglycan biosynthetic process"/>
    <property type="evidence" value="ECO:0007669"/>
    <property type="project" value="TreeGrafter"/>
</dbReference>
<dbReference type="GO" id="GO:0030632">
    <property type="term" value="P:D-alanine biosynthetic process"/>
    <property type="evidence" value="ECO:0007669"/>
    <property type="project" value="TreeGrafter"/>
</dbReference>
<feature type="domain" description="Alanine racemase C-terminal" evidence="4">
    <location>
        <begin position="248"/>
        <end position="374"/>
    </location>
</feature>
<dbReference type="Pfam" id="PF01168">
    <property type="entry name" value="Ala_racemase_N"/>
    <property type="match status" value="1"/>
</dbReference>
<evidence type="ECO:0000256" key="1">
    <source>
        <dbReference type="ARBA" id="ARBA00001933"/>
    </source>
</evidence>
<gene>
    <name evidence="5" type="ORF">UFOPK3610_01549</name>
</gene>
<evidence type="ECO:0000256" key="3">
    <source>
        <dbReference type="ARBA" id="ARBA00023235"/>
    </source>
</evidence>
<proteinExistence type="inferred from homology"/>
<organism evidence="5">
    <name type="scientific">freshwater metagenome</name>
    <dbReference type="NCBI Taxonomy" id="449393"/>
    <lineage>
        <taxon>unclassified sequences</taxon>
        <taxon>metagenomes</taxon>
        <taxon>ecological metagenomes</taxon>
    </lineage>
</organism>
<dbReference type="PANTHER" id="PTHR30511:SF0">
    <property type="entry name" value="ALANINE RACEMASE, CATABOLIC-RELATED"/>
    <property type="match status" value="1"/>
</dbReference>
<keyword evidence="2" id="KW-0663">Pyridoxal phosphate</keyword>
<dbReference type="GO" id="GO:0030170">
    <property type="term" value="F:pyridoxal phosphate binding"/>
    <property type="evidence" value="ECO:0007669"/>
    <property type="project" value="TreeGrafter"/>
</dbReference>
<dbReference type="AlphaFoldDB" id="A0A6J7HUN8"/>
<dbReference type="SUPFAM" id="SSF51419">
    <property type="entry name" value="PLP-binding barrel"/>
    <property type="match status" value="1"/>
</dbReference>
<dbReference type="PRINTS" id="PR00992">
    <property type="entry name" value="ALARACEMASE"/>
</dbReference>